<dbReference type="EMBL" id="UYWY01000228">
    <property type="protein sequence ID" value="VDM24303.1"/>
    <property type="molecule type" value="Genomic_DNA"/>
</dbReference>
<keyword evidence="5" id="KW-0378">Hydrolase</keyword>
<dbReference type="PANTHER" id="PTHR12318:SF0">
    <property type="entry name" value="ACYL-COENZYME A DIPHOSPHATASE NUDT19"/>
    <property type="match status" value="1"/>
</dbReference>
<name>A0A183TW59_TOXCA</name>
<keyword evidence="4" id="KW-0479">Metal-binding</keyword>
<evidence type="ECO:0000256" key="6">
    <source>
        <dbReference type="ARBA" id="ARBA00022842"/>
    </source>
</evidence>
<evidence type="ECO:0000256" key="2">
    <source>
        <dbReference type="ARBA" id="ARBA00001946"/>
    </source>
</evidence>
<dbReference type="GO" id="GO:0046872">
    <property type="term" value="F:metal ion binding"/>
    <property type="evidence" value="ECO:0007669"/>
    <property type="project" value="UniProtKB-KW"/>
</dbReference>
<evidence type="ECO:0000256" key="3">
    <source>
        <dbReference type="ARBA" id="ARBA00005582"/>
    </source>
</evidence>
<dbReference type="InterPro" id="IPR015797">
    <property type="entry name" value="NUDIX_hydrolase-like_dom_sf"/>
</dbReference>
<evidence type="ECO:0000256" key="4">
    <source>
        <dbReference type="ARBA" id="ARBA00022723"/>
    </source>
</evidence>
<dbReference type="WBParaSite" id="TCNE_0000047801-mRNA-1">
    <property type="protein sequence ID" value="TCNE_0000047801-mRNA-1"/>
    <property type="gene ID" value="TCNE_0000047801"/>
</dbReference>
<dbReference type="InterPro" id="IPR039121">
    <property type="entry name" value="NUDT19"/>
</dbReference>
<dbReference type="SUPFAM" id="SSF55811">
    <property type="entry name" value="Nudix"/>
    <property type="match status" value="1"/>
</dbReference>
<dbReference type="CDD" id="cd18870">
    <property type="entry name" value="NUDIX_AcylCoAdiphos_Nudt19"/>
    <property type="match status" value="1"/>
</dbReference>
<comment type="similarity">
    <text evidence="3">Belongs to the Nudix hydrolase family.</text>
</comment>
<reference evidence="10" key="1">
    <citation type="submission" date="2016-06" db="UniProtKB">
        <authorList>
            <consortium name="WormBaseParasite"/>
        </authorList>
    </citation>
    <scope>IDENTIFICATION</scope>
</reference>
<evidence type="ECO:0000313" key="8">
    <source>
        <dbReference type="EMBL" id="VDM24303.1"/>
    </source>
</evidence>
<sequence>MGRRSAGCSFLSNAVVFPGGVVEPNDGGVPVSLTNLRNLTAKPIDFARRIAALRELFEESALLPVVDENNNKLFYIFLISSVMQESVYFFVAELSNFRFLLSTALDARVHEWHSAVHKGQCSLVDVMLTKMKHFRLDNDSLKPLSNWLTPFDYAKRFDTFFYTMYVDQCVPTHSYSQEFEKMCWIRPAEILERAYEGKVMLPPPQAYELTRLLRHRLAHIHTLHTDIKICPQLLDAGDEVIALLNGDHAYEEGENSTKTPMRLVRDADVQHNGVRIHRAVFRKTPPWSNMKIYSSQ</sequence>
<dbReference type="AlphaFoldDB" id="A0A183TW59"/>
<evidence type="ECO:0000256" key="7">
    <source>
        <dbReference type="ARBA" id="ARBA00023211"/>
    </source>
</evidence>
<dbReference type="PANTHER" id="PTHR12318">
    <property type="entry name" value="TESTOSTERONE-REGULATED PROTEIN RP2"/>
    <property type="match status" value="1"/>
</dbReference>
<gene>
    <name evidence="8" type="ORF">TCNE_LOCUS479</name>
</gene>
<keyword evidence="6" id="KW-0460">Magnesium</keyword>
<organism evidence="9 10">
    <name type="scientific">Toxocara canis</name>
    <name type="common">Canine roundworm</name>
    <dbReference type="NCBI Taxonomy" id="6265"/>
    <lineage>
        <taxon>Eukaryota</taxon>
        <taxon>Metazoa</taxon>
        <taxon>Ecdysozoa</taxon>
        <taxon>Nematoda</taxon>
        <taxon>Chromadorea</taxon>
        <taxon>Rhabditida</taxon>
        <taxon>Spirurina</taxon>
        <taxon>Ascaridomorpha</taxon>
        <taxon>Ascaridoidea</taxon>
        <taxon>Toxocaridae</taxon>
        <taxon>Toxocara</taxon>
    </lineage>
</organism>
<keyword evidence="7" id="KW-0464">Manganese</keyword>
<comment type="cofactor">
    <cofactor evidence="2">
        <name>Mg(2+)</name>
        <dbReference type="ChEBI" id="CHEBI:18420"/>
    </cofactor>
</comment>
<keyword evidence="9" id="KW-1185">Reference proteome</keyword>
<protein>
    <submittedName>
        <fullName evidence="10">Nudix hydrolase domain-containing protein</fullName>
    </submittedName>
</protein>
<dbReference type="GO" id="GO:0016818">
    <property type="term" value="F:hydrolase activity, acting on acid anhydrides, in phosphorus-containing anhydrides"/>
    <property type="evidence" value="ECO:0007669"/>
    <property type="project" value="InterPro"/>
</dbReference>
<accession>A0A183TW59</accession>
<evidence type="ECO:0000313" key="9">
    <source>
        <dbReference type="Proteomes" id="UP000050794"/>
    </source>
</evidence>
<evidence type="ECO:0000313" key="10">
    <source>
        <dbReference type="WBParaSite" id="TCNE_0000047801-mRNA-1"/>
    </source>
</evidence>
<evidence type="ECO:0000256" key="5">
    <source>
        <dbReference type="ARBA" id="ARBA00022801"/>
    </source>
</evidence>
<reference evidence="8 9" key="2">
    <citation type="submission" date="2018-11" db="EMBL/GenBank/DDBJ databases">
        <authorList>
            <consortium name="Pathogen Informatics"/>
        </authorList>
    </citation>
    <scope>NUCLEOTIDE SEQUENCE [LARGE SCALE GENOMIC DNA]</scope>
</reference>
<proteinExistence type="inferred from homology"/>
<dbReference type="GO" id="GO:0005739">
    <property type="term" value="C:mitochondrion"/>
    <property type="evidence" value="ECO:0007669"/>
    <property type="project" value="TreeGrafter"/>
</dbReference>
<dbReference type="Gene3D" id="3.90.79.10">
    <property type="entry name" value="Nucleoside Triphosphate Pyrophosphohydrolase"/>
    <property type="match status" value="1"/>
</dbReference>
<evidence type="ECO:0000256" key="1">
    <source>
        <dbReference type="ARBA" id="ARBA00001936"/>
    </source>
</evidence>
<comment type="cofactor">
    <cofactor evidence="1">
        <name>Mn(2+)</name>
        <dbReference type="ChEBI" id="CHEBI:29035"/>
    </cofactor>
</comment>
<dbReference type="Proteomes" id="UP000050794">
    <property type="component" value="Unassembled WGS sequence"/>
</dbReference>